<dbReference type="PANTHER" id="PTHR47691">
    <property type="entry name" value="REGULATOR-RELATED"/>
    <property type="match status" value="1"/>
</dbReference>
<dbReference type="PANTHER" id="PTHR47691:SF3">
    <property type="entry name" value="HTH-TYPE TRANSCRIPTIONAL REGULATOR RV0890C-RELATED"/>
    <property type="match status" value="1"/>
</dbReference>
<sequence length="1905" mass="218688">MAEVTDIAHLEYNNFKDLTQRPNSDFQAFDSLDHLIDKITNFQIRAKKTSTARETFIVNIGYAHWITIVLSYQQENFTLYYVDSLNYLLTPEIQQFLHTQHILSNDLSEHLFQQMHDSNVGLWTLEIAASLNKMLDQQLPLDAMKVIFSYLPHQYDANYFKEKRKVLAEKLDQHIQYLKLSGPSTSGFSKVTNSSSSSMVDEPVLKKKKIELNDELVKFRLTLFVDTYINYTSKLLCIYHIVAKGQQLSLENLKTELKIGSTAALLGMTIAQGIAGSIPSLTATARTISSHYYSADKDKARKITLAFENVLPGELSRLLALVAIEIFHSFESQFMSITDKAGNKIAIEKLAEDAAIRSLNYIVETNSKKISPLILRELLSTGVILGKSEKFFDPSFKKMRLRVTGANVLDTKGETLSTANLYEQAGIRVFNTETQQKSFYKLKKFLNSFYGYRMPLSWEKQRNGEIKEIFINNYQQQELPLPQLKNQFEHDLLDYKYVLKDNMIDQEAKDILDKIKKADQIQPLMAQNIMLQQESIFFNLRKPISNFSGRKEMLDKLHQLLISNVNMAVISQGLSDLILDEPVNSGAAATQAALSGLGGIGKTQLALRYAELYAAFYDNNVIWINADTRSDIANCLENLAPKLNIAEKNKFGNNKDYNELLSEIYHYFSNKKSLFIFDNVENYQEFEEFLPKNLIGNTPVILVTSRFSHWKNILPVLPLNVFSDQEAIEFIKRELNIDIPQQDAKIKELVSLVQGLPLALQQAVAYITMQKKVDSTFGIDSYIGYFKTNGEKILNFDFAEYSNDPYFKSVFIVWRITLDTIKNIKNIGEKALNILNIMGYLYPDNIKNDLFLNLYSSEEVSHAIHLLKSYSMINTGSQSDISVAHRLVQKVVRVNLEKDFTALEKNAEKIIYLTQDHYINHDIGLHYIYFLLHMVKHNNLVSRLGLGTTRKRAIDVFILSNHGIDLFYFYDAAYLILTKEEYFQLLGEALFLYIKNGLLFLLSETISYLEKHLAERLLTKFNMWAIIEHRYQAASQYQDYIWLSSEDELRNRQLVGIHLIADFQKRFTEKLSTCEFEKRKPRDITCRFRESDNQANKISLAQYHLQLVIKSIHLASSKLMNENSLLGFLPAEWNQIALPFRDRIELVENGLLLGTSKSTTYKELSDLTEKSLFGKYLLSNRTQVSNISQNKQSNLNKTKYFLTHVKKIAKYFIRRSLASIANSYHFEKALEAFQKNEAVSSFSGATSLATSRYDRLLSDIKIEAFLNIIEDISRLLELSEDATVITSIWTWLTSNGNQPIRQVNQIEHYVHLNMEEKLIETLRAAMQLPPSAYLEAKAINKQLVKNSIDFLKNTTYIQNHIFPAADSPLQLFKDNQIFLQEKQSIKLDSTMPDKLSNEEGSIFCLSGILGNESYVKFSEWVYEEPYPPFMRPALVTTYLCKDALGVELTKNRTGNATLITLGTGTDIAIGIPDRFNIFLVNNGEKNYKGGHAGNLFFTQGDKITGTLEGGEGPENTIRLENFLPNATYVLFDKQGLLCGQNVTSLNSHCKEGLQLKHIQYIYGRKRLKDVIFINGDIEYVDGLAGKNEDEYDYIYLTRYITPHLLLELRSNTAFYAFEHNFPLNTSLINYHLGRQVGNASVLIHSVESIQHRFNIEFSLKELDKIVFSTSEVFLIFLYKENFFNLRVSDYLFNIKLSVIELFFKSQQELRLASPNYLYIRELGTYTLNELVGYYHSLSQRLQMTLRIFVVPSQIMLQVGYAGQAMILYSEPSTKNYLISQGDKTIYLIKSPLQKIGFPMPEIVIISLGEKNALNILDLSEVWNQARRICPMQTITSEIVEQDQDLILSLKVNHRWLSTTECLPSVTVWSIATIKLRNALVDDAYQNLEIFFHNSPLRITFDERIN</sequence>
<dbReference type="SUPFAM" id="SSF52540">
    <property type="entry name" value="P-loop containing nucleoside triphosphate hydrolases"/>
    <property type="match status" value="1"/>
</dbReference>
<reference evidence="2 3" key="1">
    <citation type="journal article" date="2017" name="Int. J. Syst. Evol. Microbiol.">
        <title>Aquarickettsiella crustaci n. gen. n. sp. (Gammaproteobacteria: Legionellales: Coxiellaceae); a bacterial pathogen of the freshwater crustacean: Gammarus fossarum (Malacostraca: Amphipoda).</title>
        <authorList>
            <person name="Bojko J."/>
            <person name="Dunn A.M."/>
            <person name="Stebbing P.D."/>
            <person name="Van Aerle R."/>
            <person name="Bacela-Spychalska K."/>
            <person name="Bean T.P."/>
            <person name="Stentiford G.D."/>
        </authorList>
    </citation>
    <scope>NUCLEOTIDE SEQUENCE [LARGE SCALE GENOMIC DNA]</scope>
    <source>
        <strain evidence="2">RA15029</strain>
    </source>
</reference>
<accession>A0A370CHI4</accession>
<dbReference type="EMBL" id="NMOS02000012">
    <property type="protein sequence ID" value="RDH40255.1"/>
    <property type="molecule type" value="Genomic_DNA"/>
</dbReference>
<proteinExistence type="predicted"/>
<gene>
    <name evidence="2" type="ORF">CFE62_004805</name>
</gene>
<reference evidence="2 3" key="2">
    <citation type="journal article" date="2018" name="J. Invertebr. Pathol.">
        <title>'Candidatus Aquirickettsiella gammari' (Gammaproteobacteria: Legionellales: Coxiellaceae): A bacterial pathogen of the freshwater crustacean Gammarus fossarum (Malacostraca: Amphipoda).</title>
        <authorList>
            <person name="Bojko J."/>
            <person name="Dunn A.M."/>
            <person name="Stebbing P.D."/>
            <person name="van Aerle R."/>
            <person name="Bacela-Spychalska K."/>
            <person name="Bean T.P."/>
            <person name="Urrutia A."/>
            <person name="Stentiford G.D."/>
        </authorList>
    </citation>
    <scope>NUCLEOTIDE SEQUENCE [LARGE SCALE GENOMIC DNA]</scope>
    <source>
        <strain evidence="2">RA15029</strain>
    </source>
</reference>
<feature type="domain" description="NB-ARC" evidence="1">
    <location>
        <begin position="593"/>
        <end position="706"/>
    </location>
</feature>
<comment type="caution">
    <text evidence="2">The sequence shown here is derived from an EMBL/GenBank/DDBJ whole genome shotgun (WGS) entry which is preliminary data.</text>
</comment>
<evidence type="ECO:0000259" key="1">
    <source>
        <dbReference type="Pfam" id="PF00931"/>
    </source>
</evidence>
<dbReference type="InterPro" id="IPR002182">
    <property type="entry name" value="NB-ARC"/>
</dbReference>
<keyword evidence="3" id="KW-1185">Reference proteome</keyword>
<protein>
    <recommendedName>
        <fullName evidence="1">NB-ARC domain-containing protein</fullName>
    </recommendedName>
</protein>
<dbReference type="InterPro" id="IPR027417">
    <property type="entry name" value="P-loop_NTPase"/>
</dbReference>
<dbReference type="Gene3D" id="3.40.50.300">
    <property type="entry name" value="P-loop containing nucleotide triphosphate hydrolases"/>
    <property type="match status" value="1"/>
</dbReference>
<dbReference type="Pfam" id="PF00931">
    <property type="entry name" value="NB-ARC"/>
    <property type="match status" value="1"/>
</dbReference>
<name>A0A370CHI4_9COXI</name>
<organism evidence="2 3">
    <name type="scientific">Candidatus Aquirickettsiella gammari</name>
    <dbReference type="NCBI Taxonomy" id="2016198"/>
    <lineage>
        <taxon>Bacteria</taxon>
        <taxon>Pseudomonadati</taxon>
        <taxon>Pseudomonadota</taxon>
        <taxon>Gammaproteobacteria</taxon>
        <taxon>Legionellales</taxon>
        <taxon>Coxiellaceae</taxon>
        <taxon>Candidatus Aquirickettsiella</taxon>
    </lineage>
</organism>
<evidence type="ECO:0000313" key="3">
    <source>
        <dbReference type="Proteomes" id="UP000226429"/>
    </source>
</evidence>
<dbReference type="GO" id="GO:0043531">
    <property type="term" value="F:ADP binding"/>
    <property type="evidence" value="ECO:0007669"/>
    <property type="project" value="InterPro"/>
</dbReference>
<dbReference type="Proteomes" id="UP000226429">
    <property type="component" value="Unassembled WGS sequence"/>
</dbReference>
<evidence type="ECO:0000313" key="2">
    <source>
        <dbReference type="EMBL" id="RDH40255.1"/>
    </source>
</evidence>